<accession>A0A1J5QU82</accession>
<dbReference type="PANTHER" id="PTHR34933">
    <property type="entry name" value="FLAGELLAR L-RING PROTEIN"/>
    <property type="match status" value="1"/>
</dbReference>
<name>A0A1J5QU82_9ZZZZ</name>
<dbReference type="PRINTS" id="PR01008">
    <property type="entry name" value="FLGLRINGFLGH"/>
</dbReference>
<dbReference type="GO" id="GO:0071973">
    <property type="term" value="P:bacterial-type flagellum-dependent cell motility"/>
    <property type="evidence" value="ECO:0007669"/>
    <property type="project" value="InterPro"/>
</dbReference>
<keyword evidence="3" id="KW-0732">Signal</keyword>
<dbReference type="GO" id="GO:0009279">
    <property type="term" value="C:cell outer membrane"/>
    <property type="evidence" value="ECO:0007669"/>
    <property type="project" value="UniProtKB-SubCell"/>
</dbReference>
<evidence type="ECO:0000256" key="2">
    <source>
        <dbReference type="ARBA" id="ARBA00004442"/>
    </source>
</evidence>
<dbReference type="InterPro" id="IPR000527">
    <property type="entry name" value="Flag_Lring"/>
</dbReference>
<gene>
    <name evidence="7" type="primary">flgH_10</name>
    <name evidence="7" type="ORF">GALL_371860</name>
</gene>
<dbReference type="EMBL" id="MLJW01000977">
    <property type="protein sequence ID" value="OIQ81043.1"/>
    <property type="molecule type" value="Genomic_DNA"/>
</dbReference>
<dbReference type="GO" id="GO:0009427">
    <property type="term" value="C:bacterial-type flagellum basal body, distal rod, L ring"/>
    <property type="evidence" value="ECO:0007669"/>
    <property type="project" value="InterPro"/>
</dbReference>
<evidence type="ECO:0000256" key="3">
    <source>
        <dbReference type="ARBA" id="ARBA00022729"/>
    </source>
</evidence>
<dbReference type="PROSITE" id="PS51257">
    <property type="entry name" value="PROKAR_LIPOPROTEIN"/>
    <property type="match status" value="1"/>
</dbReference>
<keyword evidence="4" id="KW-0472">Membrane</keyword>
<keyword evidence="7" id="KW-0969">Cilium</keyword>
<comment type="caution">
    <text evidence="7">The sequence shown here is derived from an EMBL/GenBank/DDBJ whole genome shotgun (WGS) entry which is preliminary data.</text>
</comment>
<protein>
    <submittedName>
        <fullName evidence="7">Flagellar L-ring protein</fullName>
    </submittedName>
</protein>
<evidence type="ECO:0000256" key="6">
    <source>
        <dbReference type="ARBA" id="ARBA00023237"/>
    </source>
</evidence>
<sequence>MNMRLLILLLTGLLGGCNTDPSTTVQQPMTIRPNAQPPKIYHDGAIYQAADSRPLFEDRRARFVGDTIQVNLTETTAATKTTNEGSARTGSAAVAIGTPTVLGMTPTGLPIGLPGFNSSNNLNSSFNSKSALNTANKDSAANSNNISGTMTVTVIEVLPNGNLMVSGEKQIAINAETEFVRLSGVVNPVYITAANTINSTQLADAHVESKNKQSVDTAQVASMLSRFFVALLPF</sequence>
<dbReference type="PANTHER" id="PTHR34933:SF1">
    <property type="entry name" value="FLAGELLAR L-RING PROTEIN"/>
    <property type="match status" value="1"/>
</dbReference>
<keyword evidence="7" id="KW-0966">Cell projection</keyword>
<dbReference type="HAMAP" id="MF_00415">
    <property type="entry name" value="FlgH"/>
    <property type="match status" value="1"/>
</dbReference>
<keyword evidence="5" id="KW-0975">Bacterial flagellum</keyword>
<proteinExistence type="inferred from homology"/>
<evidence type="ECO:0000313" key="7">
    <source>
        <dbReference type="EMBL" id="OIQ81043.1"/>
    </source>
</evidence>
<dbReference type="Pfam" id="PF02107">
    <property type="entry name" value="FlgH"/>
    <property type="match status" value="1"/>
</dbReference>
<comment type="subcellular location">
    <subcellularLocation>
        <location evidence="1">Bacterial flagellum</location>
    </subcellularLocation>
    <subcellularLocation>
        <location evidence="2">Cell outer membrane</location>
    </subcellularLocation>
</comment>
<dbReference type="AlphaFoldDB" id="A0A1J5QU82"/>
<reference evidence="7" key="1">
    <citation type="submission" date="2016-10" db="EMBL/GenBank/DDBJ databases">
        <title>Sequence of Gallionella enrichment culture.</title>
        <authorList>
            <person name="Poehlein A."/>
            <person name="Muehling M."/>
            <person name="Daniel R."/>
        </authorList>
    </citation>
    <scope>NUCLEOTIDE SEQUENCE</scope>
</reference>
<dbReference type="GO" id="GO:0003774">
    <property type="term" value="F:cytoskeletal motor activity"/>
    <property type="evidence" value="ECO:0007669"/>
    <property type="project" value="InterPro"/>
</dbReference>
<evidence type="ECO:0000256" key="5">
    <source>
        <dbReference type="ARBA" id="ARBA00023143"/>
    </source>
</evidence>
<organism evidence="7">
    <name type="scientific">mine drainage metagenome</name>
    <dbReference type="NCBI Taxonomy" id="410659"/>
    <lineage>
        <taxon>unclassified sequences</taxon>
        <taxon>metagenomes</taxon>
        <taxon>ecological metagenomes</taxon>
    </lineage>
</organism>
<evidence type="ECO:0000256" key="4">
    <source>
        <dbReference type="ARBA" id="ARBA00023136"/>
    </source>
</evidence>
<keyword evidence="7" id="KW-0282">Flagellum</keyword>
<evidence type="ECO:0000256" key="1">
    <source>
        <dbReference type="ARBA" id="ARBA00004365"/>
    </source>
</evidence>
<keyword evidence="6" id="KW-0998">Cell outer membrane</keyword>